<evidence type="ECO:0000256" key="1">
    <source>
        <dbReference type="ARBA" id="ARBA00023015"/>
    </source>
</evidence>
<dbReference type="InterPro" id="IPR036388">
    <property type="entry name" value="WH-like_DNA-bd_sf"/>
</dbReference>
<dbReference type="GO" id="GO:0003700">
    <property type="term" value="F:DNA-binding transcription factor activity"/>
    <property type="evidence" value="ECO:0007669"/>
    <property type="project" value="TreeGrafter"/>
</dbReference>
<evidence type="ECO:0000256" key="2">
    <source>
        <dbReference type="ARBA" id="ARBA00023125"/>
    </source>
</evidence>
<evidence type="ECO:0000256" key="3">
    <source>
        <dbReference type="ARBA" id="ARBA00023163"/>
    </source>
</evidence>
<dbReference type="Pfam" id="PF09339">
    <property type="entry name" value="HTH_IclR"/>
    <property type="match status" value="1"/>
</dbReference>
<dbReference type="PANTHER" id="PTHR30136">
    <property type="entry name" value="HELIX-TURN-HELIX TRANSCRIPTIONAL REGULATOR, ICLR FAMILY"/>
    <property type="match status" value="1"/>
</dbReference>
<dbReference type="Pfam" id="PF01614">
    <property type="entry name" value="IclR_C"/>
    <property type="match status" value="1"/>
</dbReference>
<evidence type="ECO:0000313" key="4">
    <source>
        <dbReference type="EMBL" id="SDC25299.1"/>
    </source>
</evidence>
<dbReference type="InterPro" id="IPR050707">
    <property type="entry name" value="HTH_MetabolicPath_Reg"/>
</dbReference>
<reference evidence="4 5" key="1">
    <citation type="submission" date="2016-10" db="EMBL/GenBank/DDBJ databases">
        <authorList>
            <person name="de Groot N.N."/>
        </authorList>
    </citation>
    <scope>NUCLEOTIDE SEQUENCE [LARGE SCALE GENOMIC DNA]</scope>
    <source>
        <strain evidence="4 5">CGMCC 4.5506</strain>
    </source>
</reference>
<dbReference type="GO" id="GO:0003677">
    <property type="term" value="F:DNA binding"/>
    <property type="evidence" value="ECO:0007669"/>
    <property type="project" value="UniProtKB-KW"/>
</dbReference>
<dbReference type="InterPro" id="IPR036390">
    <property type="entry name" value="WH_DNA-bd_sf"/>
</dbReference>
<dbReference type="KEGG" id="pmad:BAY61_13065"/>
<evidence type="ECO:0000313" key="5">
    <source>
        <dbReference type="Proteomes" id="UP000199494"/>
    </source>
</evidence>
<organism evidence="4 5">
    <name type="scientific">Prauserella marina</name>
    <dbReference type="NCBI Taxonomy" id="530584"/>
    <lineage>
        <taxon>Bacteria</taxon>
        <taxon>Bacillati</taxon>
        <taxon>Actinomycetota</taxon>
        <taxon>Actinomycetes</taxon>
        <taxon>Pseudonocardiales</taxon>
        <taxon>Pseudonocardiaceae</taxon>
        <taxon>Prauserella</taxon>
    </lineage>
</organism>
<dbReference type="PANTHER" id="PTHR30136:SF39">
    <property type="entry name" value="TRANSCRIPTIONAL REGULATORY PROTEIN"/>
    <property type="match status" value="1"/>
</dbReference>
<gene>
    <name evidence="4" type="ORF">SAMN05421630_101995</name>
</gene>
<dbReference type="EMBL" id="FMZE01000001">
    <property type="protein sequence ID" value="SDC25299.1"/>
    <property type="molecule type" value="Genomic_DNA"/>
</dbReference>
<name>A0A222VPD4_9PSEU</name>
<dbReference type="AlphaFoldDB" id="A0A222VPD4"/>
<dbReference type="GO" id="GO:0045892">
    <property type="term" value="P:negative regulation of DNA-templated transcription"/>
    <property type="evidence" value="ECO:0007669"/>
    <property type="project" value="TreeGrafter"/>
</dbReference>
<dbReference type="Gene3D" id="1.10.10.10">
    <property type="entry name" value="Winged helix-like DNA-binding domain superfamily/Winged helix DNA-binding domain"/>
    <property type="match status" value="1"/>
</dbReference>
<dbReference type="PROSITE" id="PS51077">
    <property type="entry name" value="HTH_ICLR"/>
    <property type="match status" value="1"/>
</dbReference>
<dbReference type="Gene3D" id="3.30.450.40">
    <property type="match status" value="1"/>
</dbReference>
<dbReference type="OrthoDB" id="9807558at2"/>
<dbReference type="InterPro" id="IPR029016">
    <property type="entry name" value="GAF-like_dom_sf"/>
</dbReference>
<dbReference type="SUPFAM" id="SSF55781">
    <property type="entry name" value="GAF domain-like"/>
    <property type="match status" value="1"/>
</dbReference>
<dbReference type="Proteomes" id="UP000199494">
    <property type="component" value="Unassembled WGS sequence"/>
</dbReference>
<accession>A0A222VPD4</accession>
<protein>
    <submittedName>
        <fullName evidence="4">DNA-binding transcriptional regulator, IclR family</fullName>
    </submittedName>
</protein>
<dbReference type="PROSITE" id="PS51078">
    <property type="entry name" value="ICLR_ED"/>
    <property type="match status" value="1"/>
</dbReference>
<keyword evidence="3" id="KW-0804">Transcription</keyword>
<dbReference type="InterPro" id="IPR005471">
    <property type="entry name" value="Tscrpt_reg_IclR_N"/>
</dbReference>
<sequence>MNAYACAVTGSPHAHLVGRVGAVLRALSARNEAGALTSDLARDTGLPRPTTHRLLSSLAEEGFADRDRRTGRWFLGPELYLLGRTAGTRYDVTHHARASVHRLATTTGESAFFSALRGEETVCLLREDGDFPIRSFVLYEGARFPLGVVSAGLVLLAFQEDAAIDAYLDRADLTSRWGKPHSAGEIRARVARTRNDGYAVNPGLVVEGSWGMAAAIFDADGKPAWALTLTGIETRFKPARQPELGALLLHEAHALTRHLSATKGERPARPRPGID</sequence>
<keyword evidence="1" id="KW-0805">Transcription regulation</keyword>
<proteinExistence type="predicted"/>
<dbReference type="STRING" id="530584.SAMN05421630_101995"/>
<keyword evidence="2 4" id="KW-0238">DNA-binding</keyword>
<dbReference type="SUPFAM" id="SSF46785">
    <property type="entry name" value="Winged helix' DNA-binding domain"/>
    <property type="match status" value="1"/>
</dbReference>
<keyword evidence="5" id="KW-1185">Reference proteome</keyword>
<dbReference type="InterPro" id="IPR014757">
    <property type="entry name" value="Tscrpt_reg_IclR_C"/>
</dbReference>
<dbReference type="SMART" id="SM00346">
    <property type="entry name" value="HTH_ICLR"/>
    <property type="match status" value="1"/>
</dbReference>